<proteinExistence type="predicted"/>
<feature type="signal peptide" evidence="1">
    <location>
        <begin position="1"/>
        <end position="17"/>
    </location>
</feature>
<keyword evidence="3" id="KW-1185">Reference proteome</keyword>
<evidence type="ECO:0000313" key="3">
    <source>
        <dbReference type="Proteomes" id="UP000183982"/>
    </source>
</evidence>
<dbReference type="OrthoDB" id="5540942at2"/>
<accession>A0A1M6P4P5</accession>
<organism evidence="2 3">
    <name type="scientific">Shimia gijangensis</name>
    <dbReference type="NCBI Taxonomy" id="1470563"/>
    <lineage>
        <taxon>Bacteria</taxon>
        <taxon>Pseudomonadati</taxon>
        <taxon>Pseudomonadota</taxon>
        <taxon>Alphaproteobacteria</taxon>
        <taxon>Rhodobacterales</taxon>
        <taxon>Roseobacteraceae</taxon>
    </lineage>
</organism>
<dbReference type="Proteomes" id="UP000183982">
    <property type="component" value="Unassembled WGS sequence"/>
</dbReference>
<gene>
    <name evidence="2" type="ORF">SAMN05444000_11765</name>
</gene>
<evidence type="ECO:0000256" key="1">
    <source>
        <dbReference type="SAM" id="SignalP"/>
    </source>
</evidence>
<dbReference type="AlphaFoldDB" id="A0A1M6P4P5"/>
<feature type="chain" id="PRO_5009919960" evidence="1">
    <location>
        <begin position="18"/>
        <end position="145"/>
    </location>
</feature>
<dbReference type="EMBL" id="FQZQ01000017">
    <property type="protein sequence ID" value="SHK02901.1"/>
    <property type="molecule type" value="Genomic_DNA"/>
</dbReference>
<keyword evidence="1" id="KW-0732">Signal</keyword>
<evidence type="ECO:0000313" key="2">
    <source>
        <dbReference type="EMBL" id="SHK02901.1"/>
    </source>
</evidence>
<dbReference type="RefSeq" id="WP_073254371.1">
    <property type="nucleotide sequence ID" value="NZ_FQZQ01000017.1"/>
</dbReference>
<protein>
    <submittedName>
        <fullName evidence="2">Uncharacterized protein</fullName>
    </submittedName>
</protein>
<reference evidence="3" key="1">
    <citation type="submission" date="2016-11" db="EMBL/GenBank/DDBJ databases">
        <authorList>
            <person name="Varghese N."/>
            <person name="Submissions S."/>
        </authorList>
    </citation>
    <scope>NUCLEOTIDE SEQUENCE [LARGE SCALE GENOMIC DNA]</scope>
    <source>
        <strain evidence="3">DSM 100564</strain>
    </source>
</reference>
<sequence length="145" mass="16299">MKRILLMLCLVASGLSAETWTEPAVGSQARRDMLDAMRPHAEWLLGAPVQFVVEDLRQANGLGYGYLRAQRPGGRQIDVLSTPGYLRGDIDIELGDSTDIHALFQRSGGTWVALQWTMGPSDVWHHWDEYCRVFDVVIRDLCQAN</sequence>
<name>A0A1M6P4P5_9RHOB</name>